<dbReference type="PANTHER" id="PTHR43908:SF3">
    <property type="entry name" value="AT29763P-RELATED"/>
    <property type="match status" value="1"/>
</dbReference>
<dbReference type="SUPFAM" id="SSF46565">
    <property type="entry name" value="Chaperone J-domain"/>
    <property type="match status" value="1"/>
</dbReference>
<reference evidence="3 4" key="1">
    <citation type="submission" date="2010-06" db="EMBL/GenBank/DDBJ databases">
        <title>Complete sequence chromosome of Methanohalobium evestigatum Z-7303.</title>
        <authorList>
            <consortium name="US DOE Joint Genome Institute"/>
            <person name="Lucas S."/>
            <person name="Copeland A."/>
            <person name="Lapidus A."/>
            <person name="Cheng J.-F."/>
            <person name="Bruce D."/>
            <person name="Goodwin L."/>
            <person name="Pitluck S."/>
            <person name="Saunders E."/>
            <person name="Detter J.C."/>
            <person name="Han C."/>
            <person name="Tapia R."/>
            <person name="Land M."/>
            <person name="Hauser L."/>
            <person name="Kyrpides N."/>
            <person name="Mikhailova N."/>
            <person name="Sieprawska-Lupa M."/>
            <person name="Whitman W.B."/>
            <person name="Anderson I."/>
            <person name="Woyke T."/>
        </authorList>
    </citation>
    <scope>NUCLEOTIDE SEQUENCE [LARGE SCALE GENOMIC DNA]</scope>
    <source>
        <strain evidence="4">ATCC BAA-1072 / DSM 3721 / NBRC 107634 / OCM 161 / Z-7303</strain>
    </source>
</reference>
<dbReference type="InterPro" id="IPR036869">
    <property type="entry name" value="J_dom_sf"/>
</dbReference>
<keyword evidence="3" id="KW-0346">Stress response</keyword>
<keyword evidence="1" id="KW-0812">Transmembrane</keyword>
<evidence type="ECO:0000259" key="2">
    <source>
        <dbReference type="PROSITE" id="PS50076"/>
    </source>
</evidence>
<name>D7E798_METEZ</name>
<dbReference type="HOGENOM" id="CLU_1582898_0_0_2"/>
<sequence length="168" mass="19927">MLDVYENMEIDPYEVLGVTDDASHEEIKRAYRKQILFWHPDKNSTQEAINKAQNVNKAFEVLGDEKKREIYDMEMSLGKYRDNKASYDRAKKPSSARKNSRRTVYRYSYSPKRKNTFSRHYNASKKAKTNNKTPWIWVKWIALLIVLIISYSFITSDILFYSFLLICS</sequence>
<dbReference type="GO" id="GO:0030544">
    <property type="term" value="F:Hsp70 protein binding"/>
    <property type="evidence" value="ECO:0007669"/>
    <property type="project" value="TreeGrafter"/>
</dbReference>
<organism evidence="3 4">
    <name type="scientific">Methanohalobium evestigatum (strain ATCC BAA-1072 / DSM 3721 / NBRC 107634 / OCM 161 / Z-7303)</name>
    <dbReference type="NCBI Taxonomy" id="644295"/>
    <lineage>
        <taxon>Archaea</taxon>
        <taxon>Methanobacteriati</taxon>
        <taxon>Methanobacteriota</taxon>
        <taxon>Stenosarchaea group</taxon>
        <taxon>Methanomicrobia</taxon>
        <taxon>Methanosarcinales</taxon>
        <taxon>Methanosarcinaceae</taxon>
        <taxon>Methanohalobium</taxon>
    </lineage>
</organism>
<dbReference type="Gene3D" id="1.10.287.110">
    <property type="entry name" value="DnaJ domain"/>
    <property type="match status" value="1"/>
</dbReference>
<feature type="domain" description="J" evidence="2">
    <location>
        <begin position="11"/>
        <end position="75"/>
    </location>
</feature>
<dbReference type="InterPro" id="IPR001623">
    <property type="entry name" value="DnaJ_domain"/>
</dbReference>
<dbReference type="KEGG" id="mev:Metev_0954"/>
<dbReference type="Proteomes" id="UP000000391">
    <property type="component" value="Chromosome"/>
</dbReference>
<dbReference type="PRINTS" id="PR00625">
    <property type="entry name" value="JDOMAIN"/>
</dbReference>
<dbReference type="EMBL" id="CP002069">
    <property type="protein sequence ID" value="ADI73847.1"/>
    <property type="molecule type" value="Genomic_DNA"/>
</dbReference>
<proteinExistence type="predicted"/>
<dbReference type="InterPro" id="IPR051100">
    <property type="entry name" value="DnaJ_subfamily_B/C"/>
</dbReference>
<keyword evidence="4" id="KW-1185">Reference proteome</keyword>
<accession>D7E798</accession>
<dbReference type="AlphaFoldDB" id="D7E798"/>
<dbReference type="GO" id="GO:0071218">
    <property type="term" value="P:cellular response to misfolded protein"/>
    <property type="evidence" value="ECO:0007669"/>
    <property type="project" value="TreeGrafter"/>
</dbReference>
<dbReference type="CDD" id="cd06257">
    <property type="entry name" value="DnaJ"/>
    <property type="match status" value="1"/>
</dbReference>
<evidence type="ECO:0000313" key="3">
    <source>
        <dbReference type="EMBL" id="ADI73847.1"/>
    </source>
</evidence>
<dbReference type="PROSITE" id="PS50076">
    <property type="entry name" value="DNAJ_2"/>
    <property type="match status" value="1"/>
</dbReference>
<evidence type="ECO:0000256" key="1">
    <source>
        <dbReference type="SAM" id="Phobius"/>
    </source>
</evidence>
<protein>
    <submittedName>
        <fullName evidence="3">Heat shock protein DnaJ domain protein</fullName>
    </submittedName>
</protein>
<feature type="transmembrane region" description="Helical" evidence="1">
    <location>
        <begin position="135"/>
        <end position="154"/>
    </location>
</feature>
<dbReference type="SMART" id="SM00271">
    <property type="entry name" value="DnaJ"/>
    <property type="match status" value="1"/>
</dbReference>
<dbReference type="Pfam" id="PF00226">
    <property type="entry name" value="DnaJ"/>
    <property type="match status" value="1"/>
</dbReference>
<dbReference type="PANTHER" id="PTHR43908">
    <property type="entry name" value="AT29763P-RELATED"/>
    <property type="match status" value="1"/>
</dbReference>
<keyword evidence="1" id="KW-0472">Membrane</keyword>
<dbReference type="STRING" id="644295.Metev_0954"/>
<gene>
    <name evidence="3" type="ordered locus">Metev_0954</name>
</gene>
<evidence type="ECO:0000313" key="4">
    <source>
        <dbReference type="Proteomes" id="UP000000391"/>
    </source>
</evidence>
<keyword evidence="1" id="KW-1133">Transmembrane helix</keyword>